<accession>A0ABT9ZLZ4</accession>
<name>A0ABT9ZLZ4_9BACI</name>
<evidence type="ECO:0000256" key="1">
    <source>
        <dbReference type="SAM" id="Phobius"/>
    </source>
</evidence>
<dbReference type="Proteomes" id="UP001234495">
    <property type="component" value="Unassembled WGS sequence"/>
</dbReference>
<evidence type="ECO:0008006" key="4">
    <source>
        <dbReference type="Google" id="ProtNLM"/>
    </source>
</evidence>
<feature type="transmembrane region" description="Helical" evidence="1">
    <location>
        <begin position="7"/>
        <end position="26"/>
    </location>
</feature>
<keyword evidence="1" id="KW-1133">Transmembrane helix</keyword>
<dbReference type="EMBL" id="JAUSUD010000034">
    <property type="protein sequence ID" value="MDQ0233279.1"/>
    <property type="molecule type" value="Genomic_DNA"/>
</dbReference>
<gene>
    <name evidence="2" type="ORF">J2S19_004621</name>
</gene>
<keyword evidence="1" id="KW-0812">Transmembrane</keyword>
<evidence type="ECO:0000313" key="2">
    <source>
        <dbReference type="EMBL" id="MDQ0233279.1"/>
    </source>
</evidence>
<sequence>MEKIQRILTILGFTFMFSYVFIYVGEISTSPIFKYLLVIGFLFLTVDFILFLIIKFKSKK</sequence>
<proteinExistence type="predicted"/>
<reference evidence="2 3" key="1">
    <citation type="submission" date="2023-07" db="EMBL/GenBank/DDBJ databases">
        <title>Genomic Encyclopedia of Type Strains, Phase IV (KMG-IV): sequencing the most valuable type-strain genomes for metagenomic binning, comparative biology and taxonomic classification.</title>
        <authorList>
            <person name="Goeker M."/>
        </authorList>
    </citation>
    <scope>NUCLEOTIDE SEQUENCE [LARGE SCALE GENOMIC DNA]</scope>
    <source>
        <strain evidence="2 3">DSM 29005</strain>
    </source>
</reference>
<evidence type="ECO:0000313" key="3">
    <source>
        <dbReference type="Proteomes" id="UP001234495"/>
    </source>
</evidence>
<comment type="caution">
    <text evidence="2">The sequence shown here is derived from an EMBL/GenBank/DDBJ whole genome shotgun (WGS) entry which is preliminary data.</text>
</comment>
<organism evidence="2 3">
    <name type="scientific">Metabacillus malikii</name>
    <dbReference type="NCBI Taxonomy" id="1504265"/>
    <lineage>
        <taxon>Bacteria</taxon>
        <taxon>Bacillati</taxon>
        <taxon>Bacillota</taxon>
        <taxon>Bacilli</taxon>
        <taxon>Bacillales</taxon>
        <taxon>Bacillaceae</taxon>
        <taxon>Metabacillus</taxon>
    </lineage>
</organism>
<protein>
    <recommendedName>
        <fullName evidence="4">DUF4305 domain-containing protein</fullName>
    </recommendedName>
</protein>
<feature type="transmembrane region" description="Helical" evidence="1">
    <location>
        <begin position="32"/>
        <end position="54"/>
    </location>
</feature>
<keyword evidence="3" id="KW-1185">Reference proteome</keyword>
<keyword evidence="1" id="KW-0472">Membrane</keyword>